<evidence type="ECO:0000313" key="1">
    <source>
        <dbReference type="EMBL" id="ROU17863.1"/>
    </source>
</evidence>
<accession>A0A3N2SDS6</accession>
<dbReference type="PROSITE" id="PS51257">
    <property type="entry name" value="PROKAR_LIPOPROTEIN"/>
    <property type="match status" value="1"/>
</dbReference>
<organism evidence="1 2">
    <name type="scientific">Kluyvera ascorbata</name>
    <dbReference type="NCBI Taxonomy" id="51288"/>
    <lineage>
        <taxon>Bacteria</taxon>
        <taxon>Pseudomonadati</taxon>
        <taxon>Pseudomonadota</taxon>
        <taxon>Gammaproteobacteria</taxon>
        <taxon>Enterobacterales</taxon>
        <taxon>Enterobacteriaceae</taxon>
        <taxon>Kluyvera</taxon>
    </lineage>
</organism>
<dbReference type="RefSeq" id="WP_123650339.1">
    <property type="nucleotide sequence ID" value="NZ_RHFN01000002.1"/>
</dbReference>
<dbReference type="EMBL" id="RHFN01000002">
    <property type="protein sequence ID" value="ROU17863.1"/>
    <property type="molecule type" value="Genomic_DNA"/>
</dbReference>
<dbReference type="Proteomes" id="UP000268051">
    <property type="component" value="Unassembled WGS sequence"/>
</dbReference>
<protein>
    <recommendedName>
        <fullName evidence="3">Lipoprotein</fullName>
    </recommendedName>
</protein>
<sequence>MKTLLPTLVALLLMGCASTPSKPQTHSSNETLSSLDYQECIQAAMSGNGQASDEKCGKVLKASR</sequence>
<gene>
    <name evidence="1" type="ORF">EB837_03315</name>
</gene>
<reference evidence="1 2" key="1">
    <citation type="submission" date="2018-10" db="EMBL/GenBank/DDBJ databases">
        <title>Horizontal transference of carbapenem resistance between Klebsiella pneumoniae and Kluyvera ascorbata during abdominal infection: a case report.</title>
        <authorList>
            <person name="Raro O.H.F."/>
            <person name="Lima-Morales D."/>
            <person name="Barth A.L."/>
            <person name="Paim T.G.S."/>
            <person name="Mott M.P."/>
            <person name="Riche C.V.W."/>
            <person name="Teixeira U.F."/>
            <person name="Waechter F."/>
            <person name="Dias C.A.G."/>
        </authorList>
    </citation>
    <scope>NUCLEOTIDE SEQUENCE [LARGE SCALE GENOMIC DNA]</scope>
    <source>
        <strain evidence="1 2">OT2</strain>
    </source>
</reference>
<name>A0A3N2SDS6_9ENTR</name>
<dbReference type="OrthoDB" id="6631166at2"/>
<evidence type="ECO:0008006" key="3">
    <source>
        <dbReference type="Google" id="ProtNLM"/>
    </source>
</evidence>
<comment type="caution">
    <text evidence="1">The sequence shown here is derived from an EMBL/GenBank/DDBJ whole genome shotgun (WGS) entry which is preliminary data.</text>
</comment>
<proteinExistence type="predicted"/>
<dbReference type="AlphaFoldDB" id="A0A3N2SDS6"/>
<evidence type="ECO:0000313" key="2">
    <source>
        <dbReference type="Proteomes" id="UP000268051"/>
    </source>
</evidence>